<dbReference type="SMART" id="SM01329">
    <property type="entry name" value="Iso_dh"/>
    <property type="match status" value="1"/>
</dbReference>
<dbReference type="Gene3D" id="3.40.718.10">
    <property type="entry name" value="Isopropylmalate Dehydrogenase"/>
    <property type="match status" value="1"/>
</dbReference>
<accession>A0A1H1X4X4</accession>
<feature type="domain" description="Isopropylmalate dehydrogenase-like" evidence="4">
    <location>
        <begin position="24"/>
        <end position="370"/>
    </location>
</feature>
<feature type="compositionally biased region" description="Basic and acidic residues" evidence="3">
    <location>
        <begin position="1"/>
        <end position="12"/>
    </location>
</feature>
<reference evidence="6" key="1">
    <citation type="submission" date="2016-10" db="EMBL/GenBank/DDBJ databases">
        <authorList>
            <person name="Varghese N."/>
            <person name="Submissions S."/>
        </authorList>
    </citation>
    <scope>NUCLEOTIDE SEQUENCE [LARGE SCALE GENOMIC DNA]</scope>
    <source>
        <strain evidence="6">GAS369</strain>
    </source>
</reference>
<feature type="region of interest" description="Disordered" evidence="3">
    <location>
        <begin position="1"/>
        <end position="20"/>
    </location>
</feature>
<dbReference type="GO" id="GO:0004449">
    <property type="term" value="F:isocitrate dehydrogenase (NAD+) activity"/>
    <property type="evidence" value="ECO:0007669"/>
    <property type="project" value="TreeGrafter"/>
</dbReference>
<evidence type="ECO:0000313" key="5">
    <source>
        <dbReference type="EMBL" id="SDT04387.1"/>
    </source>
</evidence>
<name>A0A1H1X4X4_9BRAD</name>
<dbReference type="SUPFAM" id="SSF53659">
    <property type="entry name" value="Isocitrate/Isopropylmalate dehydrogenase-like"/>
    <property type="match status" value="1"/>
</dbReference>
<organism evidence="5 6">
    <name type="scientific">Bradyrhizobium canariense</name>
    <dbReference type="NCBI Taxonomy" id="255045"/>
    <lineage>
        <taxon>Bacteria</taxon>
        <taxon>Pseudomonadati</taxon>
        <taxon>Pseudomonadota</taxon>
        <taxon>Alphaproteobacteria</taxon>
        <taxon>Hyphomicrobiales</taxon>
        <taxon>Nitrobacteraceae</taxon>
        <taxon>Bradyrhizobium</taxon>
    </lineage>
</organism>
<comment type="similarity">
    <text evidence="1">Belongs to the isocitrate and isopropylmalate dehydrogenases family.</text>
</comment>
<dbReference type="GO" id="GO:0006099">
    <property type="term" value="P:tricarboxylic acid cycle"/>
    <property type="evidence" value="ECO:0007669"/>
    <property type="project" value="TreeGrafter"/>
</dbReference>
<evidence type="ECO:0000259" key="4">
    <source>
        <dbReference type="SMART" id="SM01329"/>
    </source>
</evidence>
<sequence>MSNPLDKPDRRPNQQANGRNSALKVLVLEGDGIGPEITRATVDVLAAADKLFGLNIEYDRATIGFDALKAEGTTFPPRTLDLARACEGVVLGPVSHNEYPAIAEGGLNPSGELRKHLDLFANIRPAFTRDAVPYPSRVPFDLVIVRENTEGFYADRSMFAGPGEYMPTPDIALSTRKVTRAASERIAEEAFRLARLRRNKVTAVHKANVLRISDGLFLSVVREVAQRFPEVAYEEQLVDAMAALLVRDASQFDVIVATNMFGDILSDEASELAGSLGLGASLNLGKTYAVAQAQHGSAPSIAGKDLANPYALIASSSMMLDWLGARRDRSDLLSAAKQIRQALDSTIDDPKTRTKDLGGTLGTKAFTQAVIEKMQASSTLKA</sequence>
<dbReference type="PANTHER" id="PTHR11835">
    <property type="entry name" value="DECARBOXYLATING DEHYDROGENASES-ISOCITRATE, ISOPROPYLMALATE, TARTRATE"/>
    <property type="match status" value="1"/>
</dbReference>
<dbReference type="GO" id="GO:0006102">
    <property type="term" value="P:isocitrate metabolic process"/>
    <property type="evidence" value="ECO:0007669"/>
    <property type="project" value="TreeGrafter"/>
</dbReference>
<dbReference type="PANTHER" id="PTHR11835:SF34">
    <property type="entry name" value="ISOCITRATE DEHYDROGENASE [NAD] SUBUNIT ALPHA, MITOCHONDRIAL"/>
    <property type="match status" value="1"/>
</dbReference>
<dbReference type="GO" id="GO:0051287">
    <property type="term" value="F:NAD binding"/>
    <property type="evidence" value="ECO:0007669"/>
    <property type="project" value="InterPro"/>
</dbReference>
<dbReference type="EMBL" id="LT629750">
    <property type="protein sequence ID" value="SDT04387.1"/>
    <property type="molecule type" value="Genomic_DNA"/>
</dbReference>
<protein>
    <submittedName>
        <fullName evidence="5">3-isopropylmalate dehydrogenase</fullName>
    </submittedName>
</protein>
<evidence type="ECO:0000256" key="3">
    <source>
        <dbReference type="SAM" id="MobiDB-lite"/>
    </source>
</evidence>
<evidence type="ECO:0000313" key="6">
    <source>
        <dbReference type="Proteomes" id="UP000243904"/>
    </source>
</evidence>
<dbReference type="InterPro" id="IPR024084">
    <property type="entry name" value="IsoPropMal-DH-like_dom"/>
</dbReference>
<dbReference type="PROSITE" id="PS00470">
    <property type="entry name" value="IDH_IMDH"/>
    <property type="match status" value="1"/>
</dbReference>
<dbReference type="AlphaFoldDB" id="A0A1H1X4X4"/>
<proteinExistence type="inferred from homology"/>
<evidence type="ECO:0000256" key="2">
    <source>
        <dbReference type="ARBA" id="ARBA00023002"/>
    </source>
</evidence>
<dbReference type="Pfam" id="PF00180">
    <property type="entry name" value="Iso_dh"/>
    <property type="match status" value="1"/>
</dbReference>
<dbReference type="GO" id="GO:0000287">
    <property type="term" value="F:magnesium ion binding"/>
    <property type="evidence" value="ECO:0007669"/>
    <property type="project" value="InterPro"/>
</dbReference>
<evidence type="ECO:0000256" key="1">
    <source>
        <dbReference type="ARBA" id="ARBA00007769"/>
    </source>
</evidence>
<keyword evidence="6" id="KW-1185">Reference proteome</keyword>
<dbReference type="InterPro" id="IPR019818">
    <property type="entry name" value="IsoCit/isopropylmalate_DH_CS"/>
</dbReference>
<keyword evidence="2" id="KW-0560">Oxidoreductase</keyword>
<gene>
    <name evidence="5" type="ORF">SAMN05444158_4161</name>
</gene>
<dbReference type="Proteomes" id="UP000243904">
    <property type="component" value="Chromosome I"/>
</dbReference>